<keyword evidence="2" id="KW-1185">Reference proteome</keyword>
<reference evidence="1 2" key="1">
    <citation type="submission" date="2015-10" db="EMBL/GenBank/DDBJ databases">
        <title>Genome analyses suggest a sexual origin of heterokaryosis in a supposedly ancient asexual fungus.</title>
        <authorList>
            <person name="Ropars J."/>
            <person name="Sedzielewska K."/>
            <person name="Noel J."/>
            <person name="Charron P."/>
            <person name="Farinelli L."/>
            <person name="Marton T."/>
            <person name="Kruger M."/>
            <person name="Pelin A."/>
            <person name="Brachmann A."/>
            <person name="Corradi N."/>
        </authorList>
    </citation>
    <scope>NUCLEOTIDE SEQUENCE [LARGE SCALE GENOMIC DNA]</scope>
    <source>
        <strain evidence="1 2">A4</strain>
    </source>
</reference>
<proteinExistence type="predicted"/>
<name>A0A2I1GU40_9GLOM</name>
<dbReference type="Proteomes" id="UP000234323">
    <property type="component" value="Unassembled WGS sequence"/>
</dbReference>
<sequence>MNYSRNIRAHALYSGILGAFLEPNNNITNNIPDRSTHDITIQRAAAWLAQNNPYLRPYTNMLSIRQNQESNNPFPMASYTETNDDAPINPQEIIIPNYDFPDEVHNEDFHYTRLMAGFTQQSETLRLPITTYDPNLEPLLFPDIFTDGKGHFHDILNRTSPNDVTREETFN</sequence>
<dbReference type="EMBL" id="LLXI01000829">
    <property type="protein sequence ID" value="PKY50137.1"/>
    <property type="molecule type" value="Genomic_DNA"/>
</dbReference>
<organism evidence="1 2">
    <name type="scientific">Rhizophagus irregularis</name>
    <dbReference type="NCBI Taxonomy" id="588596"/>
    <lineage>
        <taxon>Eukaryota</taxon>
        <taxon>Fungi</taxon>
        <taxon>Fungi incertae sedis</taxon>
        <taxon>Mucoromycota</taxon>
        <taxon>Glomeromycotina</taxon>
        <taxon>Glomeromycetes</taxon>
        <taxon>Glomerales</taxon>
        <taxon>Glomeraceae</taxon>
        <taxon>Rhizophagus</taxon>
    </lineage>
</organism>
<evidence type="ECO:0000313" key="1">
    <source>
        <dbReference type="EMBL" id="PKY50137.1"/>
    </source>
</evidence>
<protein>
    <submittedName>
        <fullName evidence="1">Uncharacterized protein</fullName>
    </submittedName>
</protein>
<dbReference type="AlphaFoldDB" id="A0A2I1GU40"/>
<comment type="caution">
    <text evidence="1">The sequence shown here is derived from an EMBL/GenBank/DDBJ whole genome shotgun (WGS) entry which is preliminary data.</text>
</comment>
<evidence type="ECO:0000313" key="2">
    <source>
        <dbReference type="Proteomes" id="UP000234323"/>
    </source>
</evidence>
<accession>A0A2I1GU40</accession>
<gene>
    <name evidence="1" type="ORF">RhiirA4_406162</name>
</gene>